<accession>A0A9X3MQ96</accession>
<gene>
    <name evidence="2" type="ORF">OM076_03345</name>
</gene>
<dbReference type="Proteomes" id="UP001149140">
    <property type="component" value="Unassembled WGS sequence"/>
</dbReference>
<keyword evidence="3" id="KW-1185">Reference proteome</keyword>
<sequence>MPGKVFTEVLEIARDQHGFVRTTDLREVGIDPKRLNDYWRRGLAERLGYGVYRLHLVPHDEWDEFMHAAVWPDGRGVLSHETALDLHDLCDVNPNHIDVTVPKAYRTHRDTPLAYRVHRRDLDADEITAVNGVPIVTPGRAIIDGIEAGLRPTLIEQAIDTAQRQAAITTAAAERLRELHEQR</sequence>
<evidence type="ECO:0000313" key="2">
    <source>
        <dbReference type="EMBL" id="MDA0159290.1"/>
    </source>
</evidence>
<name>A0A9X3MQ96_9ACTN</name>
<dbReference type="EMBL" id="JAPDOD010000002">
    <property type="protein sequence ID" value="MDA0159290.1"/>
    <property type="molecule type" value="Genomic_DNA"/>
</dbReference>
<feature type="domain" description="AbiEi antitoxin N-terminal" evidence="1">
    <location>
        <begin position="9"/>
        <end position="54"/>
    </location>
</feature>
<protein>
    <submittedName>
        <fullName evidence="2">Type IV toxin-antitoxin system AbiEi family antitoxin domain-containing protein</fullName>
    </submittedName>
</protein>
<dbReference type="InterPro" id="IPR025159">
    <property type="entry name" value="AbiEi_N"/>
</dbReference>
<comment type="caution">
    <text evidence="2">The sequence shown here is derived from an EMBL/GenBank/DDBJ whole genome shotgun (WGS) entry which is preliminary data.</text>
</comment>
<dbReference type="AlphaFoldDB" id="A0A9X3MQ96"/>
<proteinExistence type="predicted"/>
<reference evidence="2" key="1">
    <citation type="submission" date="2022-10" db="EMBL/GenBank/DDBJ databases">
        <title>The WGS of Solirubrobacter ginsenosidimutans DSM 21036.</title>
        <authorList>
            <person name="Jiang Z."/>
        </authorList>
    </citation>
    <scope>NUCLEOTIDE SEQUENCE</scope>
    <source>
        <strain evidence="2">DSM 21036</strain>
    </source>
</reference>
<organism evidence="2 3">
    <name type="scientific">Solirubrobacter ginsenosidimutans</name>
    <dbReference type="NCBI Taxonomy" id="490573"/>
    <lineage>
        <taxon>Bacteria</taxon>
        <taxon>Bacillati</taxon>
        <taxon>Actinomycetota</taxon>
        <taxon>Thermoleophilia</taxon>
        <taxon>Solirubrobacterales</taxon>
        <taxon>Solirubrobacteraceae</taxon>
        <taxon>Solirubrobacter</taxon>
    </lineage>
</organism>
<evidence type="ECO:0000259" key="1">
    <source>
        <dbReference type="Pfam" id="PF13338"/>
    </source>
</evidence>
<dbReference type="Pfam" id="PF13338">
    <property type="entry name" value="AbiEi_4"/>
    <property type="match status" value="1"/>
</dbReference>
<evidence type="ECO:0000313" key="3">
    <source>
        <dbReference type="Proteomes" id="UP001149140"/>
    </source>
</evidence>
<dbReference type="RefSeq" id="WP_270037967.1">
    <property type="nucleotide sequence ID" value="NZ_JAPDOD010000002.1"/>
</dbReference>